<name>A0A6G0YR14_APHCR</name>
<protein>
    <submittedName>
        <fullName evidence="1">Uncharacterized protein</fullName>
    </submittedName>
</protein>
<reference evidence="1 2" key="1">
    <citation type="submission" date="2019-08" db="EMBL/GenBank/DDBJ databases">
        <title>Whole genome of Aphis craccivora.</title>
        <authorList>
            <person name="Voronova N.V."/>
            <person name="Shulinski R.S."/>
            <person name="Bandarenka Y.V."/>
            <person name="Zhorov D.G."/>
            <person name="Warner D."/>
        </authorList>
    </citation>
    <scope>NUCLEOTIDE SEQUENCE [LARGE SCALE GENOMIC DNA]</scope>
    <source>
        <strain evidence="1">180601</strain>
        <tissue evidence="1">Whole Body</tissue>
    </source>
</reference>
<dbReference type="Proteomes" id="UP000478052">
    <property type="component" value="Unassembled WGS sequence"/>
</dbReference>
<accession>A0A6G0YR14</accession>
<proteinExistence type="predicted"/>
<evidence type="ECO:0000313" key="2">
    <source>
        <dbReference type="Proteomes" id="UP000478052"/>
    </source>
</evidence>
<dbReference type="OrthoDB" id="6579283at2759"/>
<gene>
    <name evidence="1" type="ORF">FWK35_00014133</name>
</gene>
<keyword evidence="2" id="KW-1185">Reference proteome</keyword>
<organism evidence="1 2">
    <name type="scientific">Aphis craccivora</name>
    <name type="common">Cowpea aphid</name>
    <dbReference type="NCBI Taxonomy" id="307492"/>
    <lineage>
        <taxon>Eukaryota</taxon>
        <taxon>Metazoa</taxon>
        <taxon>Ecdysozoa</taxon>
        <taxon>Arthropoda</taxon>
        <taxon>Hexapoda</taxon>
        <taxon>Insecta</taxon>
        <taxon>Pterygota</taxon>
        <taxon>Neoptera</taxon>
        <taxon>Paraneoptera</taxon>
        <taxon>Hemiptera</taxon>
        <taxon>Sternorrhyncha</taxon>
        <taxon>Aphidomorpha</taxon>
        <taxon>Aphidoidea</taxon>
        <taxon>Aphididae</taxon>
        <taxon>Aphidini</taxon>
        <taxon>Aphis</taxon>
        <taxon>Aphis</taxon>
    </lineage>
</organism>
<dbReference type="EMBL" id="VUJU01002805">
    <property type="protein sequence ID" value="KAF0760039.1"/>
    <property type="molecule type" value="Genomic_DNA"/>
</dbReference>
<sequence length="105" mass="12310">MSSCRNVVSLTDLIPFVSQLKEMFFKWLTLDNFNRERLKFIIEQNKNTEVKTMVLALEQWDHFQNYGAPGVEMEFVSCDNNTLHEVLGSSIVLNELILEMDCQKY</sequence>
<dbReference type="AlphaFoldDB" id="A0A6G0YR14"/>
<comment type="caution">
    <text evidence="1">The sequence shown here is derived from an EMBL/GenBank/DDBJ whole genome shotgun (WGS) entry which is preliminary data.</text>
</comment>
<evidence type="ECO:0000313" key="1">
    <source>
        <dbReference type="EMBL" id="KAF0760039.1"/>
    </source>
</evidence>